<feature type="signal peptide" evidence="1">
    <location>
        <begin position="1"/>
        <end position="21"/>
    </location>
</feature>
<dbReference type="Proteomes" id="UP001149142">
    <property type="component" value="Unassembled WGS sequence"/>
</dbReference>
<organism evidence="2 3">
    <name type="scientific">Mesoflavibacter profundi</name>
    <dbReference type="NCBI Taxonomy" id="2708110"/>
    <lineage>
        <taxon>Bacteria</taxon>
        <taxon>Pseudomonadati</taxon>
        <taxon>Bacteroidota</taxon>
        <taxon>Flavobacteriia</taxon>
        <taxon>Flavobacteriales</taxon>
        <taxon>Flavobacteriaceae</taxon>
        <taxon>Mesoflavibacter</taxon>
    </lineage>
</organism>
<proteinExistence type="predicted"/>
<keyword evidence="3" id="KW-1185">Reference proteome</keyword>
<accession>A0ABT4RXR4</accession>
<dbReference type="EMBL" id="JAPFGC010000002">
    <property type="protein sequence ID" value="MDA0176609.1"/>
    <property type="molecule type" value="Genomic_DNA"/>
</dbReference>
<evidence type="ECO:0008006" key="4">
    <source>
        <dbReference type="Google" id="ProtNLM"/>
    </source>
</evidence>
<protein>
    <recommendedName>
        <fullName evidence="4">Outer membrane protein beta-barrel domain-containing protein</fullName>
    </recommendedName>
</protein>
<evidence type="ECO:0000313" key="2">
    <source>
        <dbReference type="EMBL" id="MDA0176609.1"/>
    </source>
</evidence>
<reference evidence="2" key="1">
    <citation type="submission" date="2022-11" db="EMBL/GenBank/DDBJ databases">
        <title>Refractory cell wall polysaccharides provide important carbon source for microbial heterotrophs in the hadal ocean.</title>
        <authorList>
            <person name="Zhu X."/>
        </authorList>
    </citation>
    <scope>NUCLEOTIDE SEQUENCE</scope>
    <source>
        <strain evidence="2">MTRN7</strain>
    </source>
</reference>
<gene>
    <name evidence="2" type="ORF">OOZ35_03790</name>
</gene>
<evidence type="ECO:0000256" key="1">
    <source>
        <dbReference type="SAM" id="SignalP"/>
    </source>
</evidence>
<sequence>MTFKLKLSLFLLMLFTLNIIAQDKVKQPLLDSFTGTIAATNNGISLVPTFSLGDPAALLELKMTKGRFSFEPDMRFALEGKPWSFLFWFRYKAIKKEKFNLRVGVHPALNFRDKTLTVNNVQETFIESRRYLAGEVAPSYKLSSKTSVGMYYLYSKGFDQGLKNGHFLNANANFSNLTIVKDWFLNITALAYYLNLDAKDGFYTAEYITLKKKNFPLALQTILNHKLNSNIKSESLLWNVSLIYSF</sequence>
<keyword evidence="1" id="KW-0732">Signal</keyword>
<name>A0ABT4RXR4_9FLAO</name>
<evidence type="ECO:0000313" key="3">
    <source>
        <dbReference type="Proteomes" id="UP001149142"/>
    </source>
</evidence>
<feature type="chain" id="PRO_5045368180" description="Outer membrane protein beta-barrel domain-containing protein" evidence="1">
    <location>
        <begin position="22"/>
        <end position="246"/>
    </location>
</feature>
<dbReference type="RefSeq" id="WP_270005104.1">
    <property type="nucleotide sequence ID" value="NZ_CAXQEU010000056.1"/>
</dbReference>
<comment type="caution">
    <text evidence="2">The sequence shown here is derived from an EMBL/GenBank/DDBJ whole genome shotgun (WGS) entry which is preliminary data.</text>
</comment>